<feature type="region of interest" description="Disordered" evidence="1">
    <location>
        <begin position="28"/>
        <end position="55"/>
    </location>
</feature>
<evidence type="ECO:0000256" key="2">
    <source>
        <dbReference type="SAM" id="Phobius"/>
    </source>
</evidence>
<evidence type="ECO:0000256" key="1">
    <source>
        <dbReference type="SAM" id="MobiDB-lite"/>
    </source>
</evidence>
<keyword evidence="5" id="KW-1185">Reference proteome</keyword>
<name>A0ABN8LAQ9_9CNID</name>
<dbReference type="EMBL" id="CALNXI010000006">
    <property type="protein sequence ID" value="CAH3014165.1"/>
    <property type="molecule type" value="Genomic_DNA"/>
</dbReference>
<feature type="chain" id="PRO_5046689812" evidence="3">
    <location>
        <begin position="22"/>
        <end position="219"/>
    </location>
</feature>
<evidence type="ECO:0000313" key="4">
    <source>
        <dbReference type="EMBL" id="CAH3014165.1"/>
    </source>
</evidence>
<proteinExistence type="predicted"/>
<keyword evidence="2" id="KW-0812">Transmembrane</keyword>
<keyword evidence="3" id="KW-0732">Signal</keyword>
<keyword evidence="2" id="KW-0472">Membrane</keyword>
<reference evidence="4 5" key="1">
    <citation type="submission" date="2022-05" db="EMBL/GenBank/DDBJ databases">
        <authorList>
            <consortium name="Genoscope - CEA"/>
            <person name="William W."/>
        </authorList>
    </citation>
    <scope>NUCLEOTIDE SEQUENCE [LARGE SCALE GENOMIC DNA]</scope>
</reference>
<accession>A0ABN8LAQ9</accession>
<gene>
    <name evidence="4" type="ORF">PEVE_00036994</name>
</gene>
<evidence type="ECO:0000313" key="5">
    <source>
        <dbReference type="Proteomes" id="UP001159427"/>
    </source>
</evidence>
<feature type="transmembrane region" description="Helical" evidence="2">
    <location>
        <begin position="149"/>
        <end position="172"/>
    </location>
</feature>
<feature type="transmembrane region" description="Helical" evidence="2">
    <location>
        <begin position="184"/>
        <end position="204"/>
    </location>
</feature>
<protein>
    <submittedName>
        <fullName evidence="4">Uncharacterized protein</fullName>
    </submittedName>
</protein>
<feature type="signal peptide" evidence="3">
    <location>
        <begin position="1"/>
        <end position="21"/>
    </location>
</feature>
<dbReference type="Proteomes" id="UP001159427">
    <property type="component" value="Unassembled WGS sequence"/>
</dbReference>
<keyword evidence="2" id="KW-1133">Transmembrane helix</keyword>
<comment type="caution">
    <text evidence="4">The sequence shown here is derived from an EMBL/GenBank/DDBJ whole genome shotgun (WGS) entry which is preliminary data.</text>
</comment>
<evidence type="ECO:0000256" key="3">
    <source>
        <dbReference type="SAM" id="SignalP"/>
    </source>
</evidence>
<sequence>MKVAAILCLFLLTLVSAPVWGRSVKTKDATELNRSETKDSREKEESNGEISDAQKDAEANKCTCEIPEDDNQQKSKCEEKCDCSKQDTKKCRIDTKSCKCEPGGKKKNIQCLKDKDGLKGVDKNTNATKKCNCQCSERECAKEEDPRSAAVATAAMIVAVTAANLVVAAATVASHVAAVAVMSVAAHAAVTAAIAVHAAAIAAARNQNRPIKWLKRSTH</sequence>
<organism evidence="4 5">
    <name type="scientific">Porites evermanni</name>
    <dbReference type="NCBI Taxonomy" id="104178"/>
    <lineage>
        <taxon>Eukaryota</taxon>
        <taxon>Metazoa</taxon>
        <taxon>Cnidaria</taxon>
        <taxon>Anthozoa</taxon>
        <taxon>Hexacorallia</taxon>
        <taxon>Scleractinia</taxon>
        <taxon>Fungiina</taxon>
        <taxon>Poritidae</taxon>
        <taxon>Porites</taxon>
    </lineage>
</organism>